<protein>
    <submittedName>
        <fullName evidence="1">Uncharacterized protein</fullName>
    </submittedName>
</protein>
<reference evidence="1" key="2">
    <citation type="journal article" date="2015" name="Fish Shellfish Immunol.">
        <title>Early steps in the European eel (Anguilla anguilla)-Vibrio vulnificus interaction in the gills: Role of the RtxA13 toxin.</title>
        <authorList>
            <person name="Callol A."/>
            <person name="Pajuelo D."/>
            <person name="Ebbesson L."/>
            <person name="Teles M."/>
            <person name="MacKenzie S."/>
            <person name="Amaro C."/>
        </authorList>
    </citation>
    <scope>NUCLEOTIDE SEQUENCE</scope>
</reference>
<dbReference type="EMBL" id="GBXM01011228">
    <property type="protein sequence ID" value="JAH97349.1"/>
    <property type="molecule type" value="Transcribed_RNA"/>
</dbReference>
<organism evidence="1">
    <name type="scientific">Anguilla anguilla</name>
    <name type="common">European freshwater eel</name>
    <name type="synonym">Muraena anguilla</name>
    <dbReference type="NCBI Taxonomy" id="7936"/>
    <lineage>
        <taxon>Eukaryota</taxon>
        <taxon>Metazoa</taxon>
        <taxon>Chordata</taxon>
        <taxon>Craniata</taxon>
        <taxon>Vertebrata</taxon>
        <taxon>Euteleostomi</taxon>
        <taxon>Actinopterygii</taxon>
        <taxon>Neopterygii</taxon>
        <taxon>Teleostei</taxon>
        <taxon>Anguilliformes</taxon>
        <taxon>Anguillidae</taxon>
        <taxon>Anguilla</taxon>
    </lineage>
</organism>
<evidence type="ECO:0000313" key="1">
    <source>
        <dbReference type="EMBL" id="JAH97349.1"/>
    </source>
</evidence>
<dbReference type="AlphaFoldDB" id="A0A0E9X445"/>
<name>A0A0E9X445_ANGAN</name>
<sequence length="94" mass="11253">MSQNYFPCLAEIYLFYLFHEHTWLSAKPVIFVTLRCEVYKFCSNCNSFRFQVEQNKTIGKSVKFKKDGNSVILNNLLIFNAKRERRRRGSSFER</sequence>
<accession>A0A0E9X445</accession>
<reference evidence="1" key="1">
    <citation type="submission" date="2014-11" db="EMBL/GenBank/DDBJ databases">
        <authorList>
            <person name="Amaro Gonzalez C."/>
        </authorList>
    </citation>
    <scope>NUCLEOTIDE SEQUENCE</scope>
</reference>
<proteinExistence type="predicted"/>